<dbReference type="SMART" id="SM00248">
    <property type="entry name" value="ANK"/>
    <property type="match status" value="3"/>
</dbReference>
<keyword evidence="1" id="KW-0677">Repeat</keyword>
<protein>
    <submittedName>
        <fullName evidence="6">Ankyrin repeat domain-containing protein 33B</fullName>
    </submittedName>
</protein>
<feature type="region of interest" description="Disordered" evidence="4">
    <location>
        <begin position="490"/>
        <end position="520"/>
    </location>
</feature>
<feature type="compositionally biased region" description="Acidic residues" evidence="4">
    <location>
        <begin position="54"/>
        <end position="71"/>
    </location>
</feature>
<feature type="compositionally biased region" description="Acidic residues" evidence="4">
    <location>
        <begin position="89"/>
        <end position="106"/>
    </location>
</feature>
<feature type="compositionally biased region" description="Basic and acidic residues" evidence="4">
    <location>
        <begin position="1"/>
        <end position="24"/>
    </location>
</feature>
<dbReference type="InterPro" id="IPR036770">
    <property type="entry name" value="Ankyrin_rpt-contain_sf"/>
</dbReference>
<feature type="repeat" description="ANK" evidence="3">
    <location>
        <begin position="213"/>
        <end position="245"/>
    </location>
</feature>
<dbReference type="Proteomes" id="UP001190640">
    <property type="component" value="Chromosome 7"/>
</dbReference>
<dbReference type="InterPro" id="IPR002110">
    <property type="entry name" value="Ankyrin_rpt"/>
</dbReference>
<dbReference type="PROSITE" id="PS50088">
    <property type="entry name" value="ANK_REPEAT"/>
    <property type="match status" value="1"/>
</dbReference>
<evidence type="ECO:0000256" key="3">
    <source>
        <dbReference type="PROSITE-ProRule" id="PRU00023"/>
    </source>
</evidence>
<reference evidence="6" key="1">
    <citation type="submission" date="2025-08" db="UniProtKB">
        <authorList>
            <consortium name="RefSeq"/>
        </authorList>
    </citation>
    <scope>IDENTIFICATION</scope>
    <source>
        <tissue evidence="6">Blood</tissue>
    </source>
</reference>
<keyword evidence="5" id="KW-1185">Reference proteome</keyword>
<dbReference type="Gene3D" id="1.25.40.20">
    <property type="entry name" value="Ankyrin repeat-containing domain"/>
    <property type="match status" value="1"/>
</dbReference>
<evidence type="ECO:0000256" key="1">
    <source>
        <dbReference type="ARBA" id="ARBA00022737"/>
    </source>
</evidence>
<dbReference type="CTD" id="651746"/>
<evidence type="ECO:0000256" key="2">
    <source>
        <dbReference type="ARBA" id="ARBA00023043"/>
    </source>
</evidence>
<sequence length="520" mass="58182">MGLRSRDDPRGGECRGSRAGKEPPGHGPQPAEPAGAEAARGGGGGGPARRAEGEGGESEEEDYEDLEDFSELPDTRSIASDDSFYPPPCDDDEGDDWSLGESESGDSPEPLSLFRACCTNNAVALRALIRQGPEEGEVRETDRNKRTGLIIACYQGFVDIVIALSQCPHIDVNWQDNEGNTALITAAQAGHITITSYLLNYYPGLDIEKRNIFGFTALMKSAMQGRTECVRALMLAGASIHATDPGRGFTSQEWAWFTGRLESVCLMQRLMDRPCAEQFCDQYELEWPKLKELLTKPVEPKSCLQRISEGMRSVMPFKASHEPEEDGVLDHMVRVTTSLRSCFVGIVCKTVCPGSPPGIGKRRPAVQEILRRQRIQEIKSLEDKDRLNSYEKLFQNSRVTLVSQKKERRASLQPVNLHFRQVNTVIPRKTSLLPLHLLRRSSVRPGFVIPKVRITKAPPPTFQPEILRRQSSVVDGNYLQIPKWRYKELREERKKAEEEEKKKAEEAKKQKPGSPRGNRT</sequence>
<dbReference type="Pfam" id="PF12796">
    <property type="entry name" value="Ank_2"/>
    <property type="match status" value="1"/>
</dbReference>
<dbReference type="Pfam" id="PF00023">
    <property type="entry name" value="Ank"/>
    <property type="match status" value="1"/>
</dbReference>
<feature type="region of interest" description="Disordered" evidence="4">
    <location>
        <begin position="1"/>
        <end position="111"/>
    </location>
</feature>
<dbReference type="RefSeq" id="XP_054841806.1">
    <property type="nucleotide sequence ID" value="XM_054985831.1"/>
</dbReference>
<dbReference type="AlphaFoldDB" id="A0AA97JQR1"/>
<feature type="compositionally biased region" description="Basic and acidic residues" evidence="4">
    <location>
        <begin position="490"/>
        <end position="509"/>
    </location>
</feature>
<proteinExistence type="predicted"/>
<evidence type="ECO:0000313" key="6">
    <source>
        <dbReference type="RefSeq" id="XP_054841806.1"/>
    </source>
</evidence>
<gene>
    <name evidence="6" type="primary">ANKRD33B</name>
</gene>
<organism evidence="5 6">
    <name type="scientific">Eublepharis macularius</name>
    <name type="common">Leopard gecko</name>
    <name type="synonym">Cyrtodactylus macularius</name>
    <dbReference type="NCBI Taxonomy" id="481883"/>
    <lineage>
        <taxon>Eukaryota</taxon>
        <taxon>Metazoa</taxon>
        <taxon>Chordata</taxon>
        <taxon>Craniata</taxon>
        <taxon>Vertebrata</taxon>
        <taxon>Euteleostomi</taxon>
        <taxon>Lepidosauria</taxon>
        <taxon>Squamata</taxon>
        <taxon>Bifurcata</taxon>
        <taxon>Gekkota</taxon>
        <taxon>Eublepharidae</taxon>
        <taxon>Eublepharinae</taxon>
        <taxon>Eublepharis</taxon>
    </lineage>
</organism>
<dbReference type="PROSITE" id="PS50297">
    <property type="entry name" value="ANK_REP_REGION"/>
    <property type="match status" value="1"/>
</dbReference>
<keyword evidence="2 3" id="KW-0040">ANK repeat</keyword>
<accession>A0AA97JQR1</accession>
<dbReference type="GeneID" id="129333890"/>
<evidence type="ECO:0000313" key="5">
    <source>
        <dbReference type="Proteomes" id="UP001190640"/>
    </source>
</evidence>
<dbReference type="SUPFAM" id="SSF48403">
    <property type="entry name" value="Ankyrin repeat"/>
    <property type="match status" value="1"/>
</dbReference>
<dbReference type="KEGG" id="emc:129333890"/>
<name>A0AA97JQR1_EUBMA</name>
<evidence type="ECO:0000256" key="4">
    <source>
        <dbReference type="SAM" id="MobiDB-lite"/>
    </source>
</evidence>
<dbReference type="PANTHER" id="PTHR24173:SF1">
    <property type="entry name" value="ANKYRIN REPEAT DOMAIN-CONTAINING PROTEIN 33B"/>
    <property type="match status" value="1"/>
</dbReference>
<dbReference type="PANTHER" id="PTHR24173">
    <property type="entry name" value="ANKYRIN REPEAT CONTAINING"/>
    <property type="match status" value="1"/>
</dbReference>